<name>A0A0D3ANV3_BRAOL</name>
<dbReference type="HOGENOM" id="CLU_1491029_0_0_1"/>
<organism evidence="1 2">
    <name type="scientific">Brassica oleracea var. oleracea</name>
    <dbReference type="NCBI Taxonomy" id="109376"/>
    <lineage>
        <taxon>Eukaryota</taxon>
        <taxon>Viridiplantae</taxon>
        <taxon>Streptophyta</taxon>
        <taxon>Embryophyta</taxon>
        <taxon>Tracheophyta</taxon>
        <taxon>Spermatophyta</taxon>
        <taxon>Magnoliopsida</taxon>
        <taxon>eudicotyledons</taxon>
        <taxon>Gunneridae</taxon>
        <taxon>Pentapetalae</taxon>
        <taxon>rosids</taxon>
        <taxon>malvids</taxon>
        <taxon>Brassicales</taxon>
        <taxon>Brassicaceae</taxon>
        <taxon>Brassiceae</taxon>
        <taxon>Brassica</taxon>
    </lineage>
</organism>
<reference evidence="1 2" key="1">
    <citation type="journal article" date="2014" name="Genome Biol.">
        <title>Transcriptome and methylome profiling reveals relics of genome dominance in the mesopolyploid Brassica oleracea.</title>
        <authorList>
            <person name="Parkin I.A."/>
            <person name="Koh C."/>
            <person name="Tang H."/>
            <person name="Robinson S.J."/>
            <person name="Kagale S."/>
            <person name="Clarke W.E."/>
            <person name="Town C.D."/>
            <person name="Nixon J."/>
            <person name="Krishnakumar V."/>
            <person name="Bidwell S.L."/>
            <person name="Denoeud F."/>
            <person name="Belcram H."/>
            <person name="Links M.G."/>
            <person name="Just J."/>
            <person name="Clarke C."/>
            <person name="Bender T."/>
            <person name="Huebert T."/>
            <person name="Mason A.S."/>
            <person name="Pires J.C."/>
            <person name="Barker G."/>
            <person name="Moore J."/>
            <person name="Walley P.G."/>
            <person name="Manoli S."/>
            <person name="Batley J."/>
            <person name="Edwards D."/>
            <person name="Nelson M.N."/>
            <person name="Wang X."/>
            <person name="Paterson A.H."/>
            <person name="King G."/>
            <person name="Bancroft I."/>
            <person name="Chalhoub B."/>
            <person name="Sharpe A.G."/>
        </authorList>
    </citation>
    <scope>NUCLEOTIDE SEQUENCE</scope>
    <source>
        <strain evidence="1 2">cv. TO1000</strain>
    </source>
</reference>
<dbReference type="STRING" id="109376.A0A0D3ANV3"/>
<evidence type="ECO:0000313" key="2">
    <source>
        <dbReference type="Proteomes" id="UP000032141"/>
    </source>
</evidence>
<dbReference type="Gramene" id="Bo2g057570.1">
    <property type="protein sequence ID" value="Bo2g057570.1"/>
    <property type="gene ID" value="Bo2g057570"/>
</dbReference>
<sequence length="181" mass="20132">MTAFMLTIRCIYARIHSIVLRRIVCDCTCLAPDKNRGVILIFKGIIESIPEVYAPLNAMRIFGLLVQGVVAAKVSTLLLPYSYALFGFLPPFIKNQTSVNQKQKTFVTFLTSCRKGKRRSLLTVQSVLNNTRPSFNDNGTAEEPSKILLDKLFARTHEQTNENLVYPPDEALSYSSLGGGA</sequence>
<dbReference type="AlphaFoldDB" id="A0A0D3ANV3"/>
<protein>
    <submittedName>
        <fullName evidence="1">Uncharacterized protein</fullName>
    </submittedName>
</protein>
<reference evidence="1" key="2">
    <citation type="submission" date="2015-03" db="UniProtKB">
        <authorList>
            <consortium name="EnsemblPlants"/>
        </authorList>
    </citation>
    <scope>IDENTIFICATION</scope>
</reference>
<evidence type="ECO:0000313" key="1">
    <source>
        <dbReference type="EnsemblPlants" id="Bo2g057570.1"/>
    </source>
</evidence>
<keyword evidence="2" id="KW-1185">Reference proteome</keyword>
<proteinExistence type="predicted"/>
<dbReference type="Proteomes" id="UP000032141">
    <property type="component" value="Chromosome C2"/>
</dbReference>
<dbReference type="eggNOG" id="KOG2440">
    <property type="taxonomic scope" value="Eukaryota"/>
</dbReference>
<dbReference type="EnsemblPlants" id="Bo2g057570.1">
    <property type="protein sequence ID" value="Bo2g057570.1"/>
    <property type="gene ID" value="Bo2g057570"/>
</dbReference>
<accession>A0A0D3ANV3</accession>